<organism evidence="1 2">
    <name type="scientific">Sordaria brevicollis</name>
    <dbReference type="NCBI Taxonomy" id="83679"/>
    <lineage>
        <taxon>Eukaryota</taxon>
        <taxon>Fungi</taxon>
        <taxon>Dikarya</taxon>
        <taxon>Ascomycota</taxon>
        <taxon>Pezizomycotina</taxon>
        <taxon>Sordariomycetes</taxon>
        <taxon>Sordariomycetidae</taxon>
        <taxon>Sordariales</taxon>
        <taxon>Sordariaceae</taxon>
        <taxon>Sordaria</taxon>
    </lineage>
</organism>
<feature type="non-terminal residue" evidence="1">
    <location>
        <position position="56"/>
    </location>
</feature>
<dbReference type="AlphaFoldDB" id="A0AAE0PL13"/>
<proteinExistence type="predicted"/>
<protein>
    <submittedName>
        <fullName evidence="1">Uncharacterized protein</fullName>
    </submittedName>
</protein>
<evidence type="ECO:0000313" key="2">
    <source>
        <dbReference type="Proteomes" id="UP001281003"/>
    </source>
</evidence>
<reference evidence="1" key="1">
    <citation type="journal article" date="2023" name="Mol. Phylogenet. Evol.">
        <title>Genome-scale phylogeny and comparative genomics of the fungal order Sordariales.</title>
        <authorList>
            <person name="Hensen N."/>
            <person name="Bonometti L."/>
            <person name="Westerberg I."/>
            <person name="Brannstrom I.O."/>
            <person name="Guillou S."/>
            <person name="Cros-Aarteil S."/>
            <person name="Calhoun S."/>
            <person name="Haridas S."/>
            <person name="Kuo A."/>
            <person name="Mondo S."/>
            <person name="Pangilinan J."/>
            <person name="Riley R."/>
            <person name="LaButti K."/>
            <person name="Andreopoulos B."/>
            <person name="Lipzen A."/>
            <person name="Chen C."/>
            <person name="Yan M."/>
            <person name="Daum C."/>
            <person name="Ng V."/>
            <person name="Clum A."/>
            <person name="Steindorff A."/>
            <person name="Ohm R.A."/>
            <person name="Martin F."/>
            <person name="Silar P."/>
            <person name="Natvig D.O."/>
            <person name="Lalanne C."/>
            <person name="Gautier V."/>
            <person name="Ament-Velasquez S.L."/>
            <person name="Kruys A."/>
            <person name="Hutchinson M.I."/>
            <person name="Powell A.J."/>
            <person name="Barry K."/>
            <person name="Miller A.N."/>
            <person name="Grigoriev I.V."/>
            <person name="Debuchy R."/>
            <person name="Gladieux P."/>
            <person name="Hiltunen Thoren M."/>
            <person name="Johannesson H."/>
        </authorList>
    </citation>
    <scope>NUCLEOTIDE SEQUENCE</scope>
    <source>
        <strain evidence="1">FGSC 1904</strain>
    </source>
</reference>
<reference evidence="1" key="2">
    <citation type="submission" date="2023-07" db="EMBL/GenBank/DDBJ databases">
        <authorList>
            <consortium name="Lawrence Berkeley National Laboratory"/>
            <person name="Haridas S."/>
            <person name="Hensen N."/>
            <person name="Bonometti L."/>
            <person name="Westerberg I."/>
            <person name="Brannstrom I.O."/>
            <person name="Guillou S."/>
            <person name="Cros-Aarteil S."/>
            <person name="Calhoun S."/>
            <person name="Kuo A."/>
            <person name="Mondo S."/>
            <person name="Pangilinan J."/>
            <person name="Riley R."/>
            <person name="LaButti K."/>
            <person name="Andreopoulos B."/>
            <person name="Lipzen A."/>
            <person name="Chen C."/>
            <person name="Yanf M."/>
            <person name="Daum C."/>
            <person name="Ng V."/>
            <person name="Clum A."/>
            <person name="Steindorff A."/>
            <person name="Ohm R."/>
            <person name="Martin F."/>
            <person name="Silar P."/>
            <person name="Natvig D."/>
            <person name="Lalanne C."/>
            <person name="Gautier V."/>
            <person name="Ament-velasquez S.L."/>
            <person name="Kruys A."/>
            <person name="Hutchinson M.I."/>
            <person name="Powell A.J."/>
            <person name="Barry K."/>
            <person name="Miller A.N."/>
            <person name="Grigoriev I.V."/>
            <person name="Debuchy R."/>
            <person name="Gladieux P."/>
            <person name="Thoren M.H."/>
            <person name="Johannesson H."/>
        </authorList>
    </citation>
    <scope>NUCLEOTIDE SEQUENCE</scope>
    <source>
        <strain evidence="1">FGSC 1904</strain>
    </source>
</reference>
<feature type="non-terminal residue" evidence="1">
    <location>
        <position position="1"/>
    </location>
</feature>
<dbReference type="Proteomes" id="UP001281003">
    <property type="component" value="Unassembled WGS sequence"/>
</dbReference>
<accession>A0AAE0PL13</accession>
<dbReference type="EMBL" id="JAUTDP010000002">
    <property type="protein sequence ID" value="KAK3401505.1"/>
    <property type="molecule type" value="Genomic_DNA"/>
</dbReference>
<comment type="caution">
    <text evidence="1">The sequence shown here is derived from an EMBL/GenBank/DDBJ whole genome shotgun (WGS) entry which is preliminary data.</text>
</comment>
<sequence>FIRNKINRYYNYTKLLTPIFKEGDKIYFLRRNIKIKRPNNKFDFKKIKLFKIIKKI</sequence>
<evidence type="ECO:0000313" key="1">
    <source>
        <dbReference type="EMBL" id="KAK3401505.1"/>
    </source>
</evidence>
<gene>
    <name evidence="1" type="ORF">B0T20DRAFT_337680</name>
</gene>
<keyword evidence="2" id="KW-1185">Reference proteome</keyword>
<name>A0AAE0PL13_SORBR</name>